<gene>
    <name evidence="2" type="ORF">LCGC14_1375850</name>
</gene>
<dbReference type="GO" id="GO:0006281">
    <property type="term" value="P:DNA repair"/>
    <property type="evidence" value="ECO:0007669"/>
    <property type="project" value="InterPro"/>
</dbReference>
<accession>A0A0F9KQ15</accession>
<organism evidence="2">
    <name type="scientific">marine sediment metagenome</name>
    <dbReference type="NCBI Taxonomy" id="412755"/>
    <lineage>
        <taxon>unclassified sequences</taxon>
        <taxon>metagenomes</taxon>
        <taxon>ecological metagenomes</taxon>
    </lineage>
</organism>
<dbReference type="GO" id="GO:0006310">
    <property type="term" value="P:DNA recombination"/>
    <property type="evidence" value="ECO:0007669"/>
    <property type="project" value="InterPro"/>
</dbReference>
<proteinExistence type="predicted"/>
<evidence type="ECO:0000256" key="1">
    <source>
        <dbReference type="SAM" id="Coils"/>
    </source>
</evidence>
<comment type="caution">
    <text evidence="2">The sequence shown here is derived from an EMBL/GenBank/DDBJ whole genome shotgun (WGS) entry which is preliminary data.</text>
</comment>
<reference evidence="2" key="1">
    <citation type="journal article" date="2015" name="Nature">
        <title>Complex archaea that bridge the gap between prokaryotes and eukaryotes.</title>
        <authorList>
            <person name="Spang A."/>
            <person name="Saw J.H."/>
            <person name="Jorgensen S.L."/>
            <person name="Zaremba-Niedzwiedzka K."/>
            <person name="Martijn J."/>
            <person name="Lind A.E."/>
            <person name="van Eijk R."/>
            <person name="Schleper C."/>
            <person name="Guy L."/>
            <person name="Ettema T.J."/>
        </authorList>
    </citation>
    <scope>NUCLEOTIDE SEQUENCE</scope>
</reference>
<feature type="coiled-coil region" evidence="1">
    <location>
        <begin position="113"/>
        <end position="140"/>
    </location>
</feature>
<evidence type="ECO:0000313" key="2">
    <source>
        <dbReference type="EMBL" id="KKM76871.1"/>
    </source>
</evidence>
<dbReference type="SUPFAM" id="SSF103084">
    <property type="entry name" value="Holliday junction resolvase RusA"/>
    <property type="match status" value="1"/>
</dbReference>
<dbReference type="InterPro" id="IPR036614">
    <property type="entry name" value="RusA-like_sf"/>
</dbReference>
<dbReference type="Gene3D" id="3.30.1330.70">
    <property type="entry name" value="Holliday junction resolvase RusA"/>
    <property type="match status" value="1"/>
</dbReference>
<sequence length="154" mass="17942">MAYKIVMPYIGGILTDNNYKIGKQRKRTHPMVRMWMNELAEKVREQNIPKANFYEVGLFGHYYDERRPDNTNLFKVLADALKAEDALDVDDKWFRLSDKGYELGYFEQELITERQTYDELEQAEQQAAAQDKQLAQAVELMKAGKVNLQGETPT</sequence>
<dbReference type="EMBL" id="LAZR01008734">
    <property type="protein sequence ID" value="KKM76871.1"/>
    <property type="molecule type" value="Genomic_DNA"/>
</dbReference>
<protein>
    <submittedName>
        <fullName evidence="2">Uncharacterized protein</fullName>
    </submittedName>
</protein>
<keyword evidence="1" id="KW-0175">Coiled coil</keyword>
<dbReference type="AlphaFoldDB" id="A0A0F9KQ15"/>
<name>A0A0F9KQ15_9ZZZZ</name>
<feature type="non-terminal residue" evidence="2">
    <location>
        <position position="154"/>
    </location>
</feature>
<dbReference type="GO" id="GO:0000287">
    <property type="term" value="F:magnesium ion binding"/>
    <property type="evidence" value="ECO:0007669"/>
    <property type="project" value="InterPro"/>
</dbReference>